<dbReference type="OrthoDB" id="416253at2759"/>
<protein>
    <submittedName>
        <fullName evidence="5">Aldo keto reductase</fullName>
    </submittedName>
</protein>
<dbReference type="PIRSF" id="PIRSF000097">
    <property type="entry name" value="AKR"/>
    <property type="match status" value="1"/>
</dbReference>
<evidence type="ECO:0000256" key="2">
    <source>
        <dbReference type="PIRSR" id="PIRSR000097-2"/>
    </source>
</evidence>
<dbReference type="OMA" id="WITTKLP"/>
<dbReference type="PRINTS" id="PR00069">
    <property type="entry name" value="ALDKETRDTASE"/>
</dbReference>
<evidence type="ECO:0000256" key="3">
    <source>
        <dbReference type="PIRSR" id="PIRSR000097-3"/>
    </source>
</evidence>
<dbReference type="AlphaFoldDB" id="A0A5M3MVH2"/>
<dbReference type="SUPFAM" id="SSF51430">
    <property type="entry name" value="NAD(P)-linked oxidoreductase"/>
    <property type="match status" value="1"/>
</dbReference>
<dbReference type="InterPro" id="IPR036812">
    <property type="entry name" value="NAD(P)_OxRdtase_dom_sf"/>
</dbReference>
<dbReference type="PANTHER" id="PTHR11732">
    <property type="entry name" value="ALDO/KETO REDUCTASE"/>
    <property type="match status" value="1"/>
</dbReference>
<feature type="site" description="Lowers pKa of active site Tyr" evidence="3">
    <location>
        <position position="129"/>
    </location>
</feature>
<evidence type="ECO:0000259" key="4">
    <source>
        <dbReference type="Pfam" id="PF00248"/>
    </source>
</evidence>
<proteinExistence type="predicted"/>
<dbReference type="RefSeq" id="XP_007766971.1">
    <property type="nucleotide sequence ID" value="XM_007768781.1"/>
</dbReference>
<evidence type="ECO:0000313" key="5">
    <source>
        <dbReference type="EMBL" id="EIW83126.1"/>
    </source>
</evidence>
<dbReference type="InterPro" id="IPR023210">
    <property type="entry name" value="NADP_OxRdtase_dom"/>
</dbReference>
<keyword evidence="6" id="KW-1185">Reference proteome</keyword>
<feature type="binding site" evidence="2">
    <location>
        <position position="160"/>
    </location>
    <ligand>
        <name>substrate</name>
    </ligand>
</feature>
<dbReference type="PROSITE" id="PS00062">
    <property type="entry name" value="ALDOKETO_REDUCTASE_2"/>
    <property type="match status" value="1"/>
</dbReference>
<dbReference type="GO" id="GO:0016491">
    <property type="term" value="F:oxidoreductase activity"/>
    <property type="evidence" value="ECO:0007669"/>
    <property type="project" value="InterPro"/>
</dbReference>
<reference evidence="6" key="1">
    <citation type="journal article" date="2012" name="Science">
        <title>The Paleozoic origin of enzymatic lignin decomposition reconstructed from 31 fungal genomes.</title>
        <authorList>
            <person name="Floudas D."/>
            <person name="Binder M."/>
            <person name="Riley R."/>
            <person name="Barry K."/>
            <person name="Blanchette R.A."/>
            <person name="Henrissat B."/>
            <person name="Martinez A.T."/>
            <person name="Otillar R."/>
            <person name="Spatafora J.W."/>
            <person name="Yadav J.S."/>
            <person name="Aerts A."/>
            <person name="Benoit I."/>
            <person name="Boyd A."/>
            <person name="Carlson A."/>
            <person name="Copeland A."/>
            <person name="Coutinho P.M."/>
            <person name="de Vries R.P."/>
            <person name="Ferreira P."/>
            <person name="Findley K."/>
            <person name="Foster B."/>
            <person name="Gaskell J."/>
            <person name="Glotzer D."/>
            <person name="Gorecki P."/>
            <person name="Heitman J."/>
            <person name="Hesse C."/>
            <person name="Hori C."/>
            <person name="Igarashi K."/>
            <person name="Jurgens J.A."/>
            <person name="Kallen N."/>
            <person name="Kersten P."/>
            <person name="Kohler A."/>
            <person name="Kuees U."/>
            <person name="Kumar T.K.A."/>
            <person name="Kuo A."/>
            <person name="LaButti K."/>
            <person name="Larrondo L.F."/>
            <person name="Lindquist E."/>
            <person name="Ling A."/>
            <person name="Lombard V."/>
            <person name="Lucas S."/>
            <person name="Lundell T."/>
            <person name="Martin R."/>
            <person name="McLaughlin D.J."/>
            <person name="Morgenstern I."/>
            <person name="Morin E."/>
            <person name="Murat C."/>
            <person name="Nagy L.G."/>
            <person name="Nolan M."/>
            <person name="Ohm R.A."/>
            <person name="Patyshakuliyeva A."/>
            <person name="Rokas A."/>
            <person name="Ruiz-Duenas F.J."/>
            <person name="Sabat G."/>
            <person name="Salamov A."/>
            <person name="Samejima M."/>
            <person name="Schmutz J."/>
            <person name="Slot J.C."/>
            <person name="St John F."/>
            <person name="Stenlid J."/>
            <person name="Sun H."/>
            <person name="Sun S."/>
            <person name="Syed K."/>
            <person name="Tsang A."/>
            <person name="Wiebenga A."/>
            <person name="Young D."/>
            <person name="Pisabarro A."/>
            <person name="Eastwood D.C."/>
            <person name="Martin F."/>
            <person name="Cullen D."/>
            <person name="Grigoriev I.V."/>
            <person name="Hibbett D.S."/>
        </authorList>
    </citation>
    <scope>NUCLEOTIDE SEQUENCE [LARGE SCALE GENOMIC DNA]</scope>
    <source>
        <strain evidence="6">RWD-64-598 SS2</strain>
    </source>
</reference>
<evidence type="ECO:0000313" key="6">
    <source>
        <dbReference type="Proteomes" id="UP000053558"/>
    </source>
</evidence>
<feature type="domain" description="NADP-dependent oxidoreductase" evidence="4">
    <location>
        <begin position="59"/>
        <end position="327"/>
    </location>
</feature>
<comment type="caution">
    <text evidence="5">The sequence shown here is derived from an EMBL/GenBank/DDBJ whole genome shotgun (WGS) entry which is preliminary data.</text>
</comment>
<dbReference type="Proteomes" id="UP000053558">
    <property type="component" value="Unassembled WGS sequence"/>
</dbReference>
<dbReference type="Gene3D" id="3.20.20.100">
    <property type="entry name" value="NADP-dependent oxidoreductase domain"/>
    <property type="match status" value="1"/>
</dbReference>
<dbReference type="InterPro" id="IPR018170">
    <property type="entry name" value="Aldo/ket_reductase_CS"/>
</dbReference>
<accession>A0A5M3MVH2</accession>
<dbReference type="KEGG" id="cput:CONPUDRAFT_121534"/>
<evidence type="ECO:0000256" key="1">
    <source>
        <dbReference type="PIRSR" id="PIRSR000097-1"/>
    </source>
</evidence>
<feature type="active site" description="Proton donor" evidence="1">
    <location>
        <position position="96"/>
    </location>
</feature>
<dbReference type="InterPro" id="IPR020471">
    <property type="entry name" value="AKR"/>
</dbReference>
<organism evidence="5 6">
    <name type="scientific">Coniophora puteana (strain RWD-64-598)</name>
    <name type="common">Brown rot fungus</name>
    <dbReference type="NCBI Taxonomy" id="741705"/>
    <lineage>
        <taxon>Eukaryota</taxon>
        <taxon>Fungi</taxon>
        <taxon>Dikarya</taxon>
        <taxon>Basidiomycota</taxon>
        <taxon>Agaricomycotina</taxon>
        <taxon>Agaricomycetes</taxon>
        <taxon>Agaricomycetidae</taxon>
        <taxon>Boletales</taxon>
        <taxon>Coniophorineae</taxon>
        <taxon>Coniophoraceae</taxon>
        <taxon>Coniophora</taxon>
    </lineage>
</organism>
<gene>
    <name evidence="5" type="ORF">CONPUDRAFT_121534</name>
</gene>
<dbReference type="CDD" id="cd19071">
    <property type="entry name" value="AKR_AKR1-5-like"/>
    <property type="match status" value="1"/>
</dbReference>
<dbReference type="Pfam" id="PF00248">
    <property type="entry name" value="Aldo_ket_red"/>
    <property type="match status" value="1"/>
</dbReference>
<name>A0A5M3MVH2_CONPW</name>
<dbReference type="EMBL" id="JH711576">
    <property type="protein sequence ID" value="EIW83126.1"/>
    <property type="molecule type" value="Genomic_DNA"/>
</dbReference>
<dbReference type="GeneID" id="19199623"/>
<sequence length="352" mass="39256">MIRASKLCSLLVITFPTSILKFITHRNMPQLKPFEQLPHIELVNGVLDENVGKVHMPVIGLGCWSGTTPETQAAAKEWIVTALKAGYKHLDTAHGYGTEGSVGKAIREYAASIGSDPVTERRKLFITTKLPPQHGRTVEDSINESLARAEIDYYDLYLVHWPQSENASGGLDEAWDFTRTWEGMQKVLEKKLVRAIGVSNFSIKNLKKLLEAPTTTVWPAVNQVELHPLLAQPGLLEYCKTLTRTGKPAPIFLTAYTPTGYDTVRSSPKIVELAKKYSTSPAQIVLSWHVARGGIAVPKSTDMQRQKDNLNLYHLPQEVVAEVTALDKEQRLCNKPDADGKVWGWTMEQMGW</sequence>